<dbReference type="EMBL" id="LBZK01000041">
    <property type="protein sequence ID" value="KKR69610.1"/>
    <property type="molecule type" value="Genomic_DNA"/>
</dbReference>
<protein>
    <submittedName>
        <fullName evidence="2">D-tyrosyl-tRNA(Tyr) deacylase</fullName>
    </submittedName>
</protein>
<dbReference type="Gene3D" id="3.50.80.10">
    <property type="entry name" value="D-tyrosyl-tRNA(Tyr) deacylase"/>
    <property type="match status" value="1"/>
</dbReference>
<comment type="caution">
    <text evidence="2">The sequence shown here is derived from an EMBL/GenBank/DDBJ whole genome shotgun (WGS) entry which is preliminary data.</text>
</comment>
<name>A0A0G0VC15_9BACT</name>
<dbReference type="PATRIC" id="fig|1618563.3.peg.673"/>
<dbReference type="GO" id="GO:0051500">
    <property type="term" value="F:D-tyrosyl-tRNA(Tyr) deacylase activity"/>
    <property type="evidence" value="ECO:0007669"/>
    <property type="project" value="TreeGrafter"/>
</dbReference>
<dbReference type="FunFam" id="3.50.80.10:FF:000001">
    <property type="entry name" value="D-aminoacyl-tRNA deacylase"/>
    <property type="match status" value="1"/>
</dbReference>
<dbReference type="Proteomes" id="UP000034562">
    <property type="component" value="Unassembled WGS sequence"/>
</dbReference>
<dbReference type="PANTHER" id="PTHR10472">
    <property type="entry name" value="D-TYROSYL-TRNA TYR DEACYLASE"/>
    <property type="match status" value="1"/>
</dbReference>
<reference evidence="2 3" key="1">
    <citation type="journal article" date="2015" name="Nature">
        <title>rRNA introns, odd ribosomes, and small enigmatic genomes across a large radiation of phyla.</title>
        <authorList>
            <person name="Brown C.T."/>
            <person name="Hug L.A."/>
            <person name="Thomas B.C."/>
            <person name="Sharon I."/>
            <person name="Castelle C.J."/>
            <person name="Singh A."/>
            <person name="Wilkins M.J."/>
            <person name="Williams K.H."/>
            <person name="Banfield J.F."/>
        </authorList>
    </citation>
    <scope>NUCLEOTIDE SEQUENCE [LARGE SCALE GENOMIC DNA]</scope>
</reference>
<dbReference type="SUPFAM" id="SSF69500">
    <property type="entry name" value="DTD-like"/>
    <property type="match status" value="1"/>
</dbReference>
<dbReference type="Pfam" id="PF02580">
    <property type="entry name" value="Tyr_Deacylase"/>
    <property type="match status" value="1"/>
</dbReference>
<evidence type="ECO:0000256" key="1">
    <source>
        <dbReference type="ARBA" id="ARBA00009673"/>
    </source>
</evidence>
<evidence type="ECO:0000313" key="2">
    <source>
        <dbReference type="EMBL" id="KKR69610.1"/>
    </source>
</evidence>
<proteinExistence type="inferred from homology"/>
<dbReference type="PANTHER" id="PTHR10472:SF5">
    <property type="entry name" value="D-AMINOACYL-TRNA DEACYLASE 1"/>
    <property type="match status" value="1"/>
</dbReference>
<dbReference type="InterPro" id="IPR003732">
    <property type="entry name" value="Daa-tRNA_deacyls_DTD"/>
</dbReference>
<sequence>MQRVEKAKVTRVEDQKVVGQIKKGLFVLVGFKKGDSEKDVELLAVKLSRLRVMADKENKMNLSVIDTKSKILVVSQFTLHADTSGGNRPSFINAEDPEKARKLYEFFIVSLRAKNIETETGSFGDHMEIDCVLDGPVTIIYSD</sequence>
<dbReference type="NCBIfam" id="TIGR00256">
    <property type="entry name" value="D-aminoacyl-tRNA deacylase"/>
    <property type="match status" value="1"/>
</dbReference>
<comment type="similarity">
    <text evidence="1">Belongs to the DTD family.</text>
</comment>
<dbReference type="AlphaFoldDB" id="A0A0G0VC15"/>
<organism evidence="2 3">
    <name type="scientific">Candidatus Woesebacteria bacterium GW2011_GWA2_40_7b</name>
    <dbReference type="NCBI Taxonomy" id="1618563"/>
    <lineage>
        <taxon>Bacteria</taxon>
        <taxon>Candidatus Woeseibacteriota</taxon>
    </lineage>
</organism>
<evidence type="ECO:0000313" key="3">
    <source>
        <dbReference type="Proteomes" id="UP000034562"/>
    </source>
</evidence>
<dbReference type="GO" id="GO:0005737">
    <property type="term" value="C:cytoplasm"/>
    <property type="evidence" value="ECO:0007669"/>
    <property type="project" value="InterPro"/>
</dbReference>
<accession>A0A0G0VC15</accession>
<dbReference type="STRING" id="1618563.UU12_C0041G0011"/>
<gene>
    <name evidence="2" type="ORF">UU12_C0041G0011</name>
</gene>
<dbReference type="InterPro" id="IPR023509">
    <property type="entry name" value="DTD-like_sf"/>
</dbReference>